<organism evidence="1 2">
    <name type="scientific">Flavobacterium geliluteum</name>
    <dbReference type="NCBI Taxonomy" id="2816120"/>
    <lineage>
        <taxon>Bacteria</taxon>
        <taxon>Pseudomonadati</taxon>
        <taxon>Bacteroidota</taxon>
        <taxon>Flavobacteriia</taxon>
        <taxon>Flavobacteriales</taxon>
        <taxon>Flavobacteriaceae</taxon>
        <taxon>Flavobacterium</taxon>
    </lineage>
</organism>
<evidence type="ECO:0000313" key="2">
    <source>
        <dbReference type="Proteomes" id="UP000675047"/>
    </source>
</evidence>
<gene>
    <name evidence="1" type="ORF">J3495_18100</name>
</gene>
<dbReference type="RefSeq" id="WP_210668235.1">
    <property type="nucleotide sequence ID" value="NZ_JAGFBV010000043.1"/>
</dbReference>
<evidence type="ECO:0000313" key="1">
    <source>
        <dbReference type="EMBL" id="MBP4139989.1"/>
    </source>
</evidence>
<name>A0A941AWH4_9FLAO</name>
<dbReference type="AlphaFoldDB" id="A0A941AWH4"/>
<proteinExistence type="predicted"/>
<accession>A0A941AWH4</accession>
<keyword evidence="2" id="KW-1185">Reference proteome</keyword>
<reference evidence="1 2" key="1">
    <citation type="submission" date="2021-03" db="EMBL/GenBank/DDBJ databases">
        <title>Flavobacterium Flabelliformis Sp. Nov. And Flavobacterium Geliluteum Sp. Nov., Two Novel Multidrug Resistant Psychrophilic Species Isolated From Antarctica.</title>
        <authorList>
            <person name="Kralova S."/>
            <person name="Busse H.J."/>
            <person name="Bezdicek M."/>
            <person name="Nykrynova M."/>
            <person name="Kroupova E."/>
            <person name="Krsek D."/>
            <person name="Sedlacek I."/>
        </authorList>
    </citation>
    <scope>NUCLEOTIDE SEQUENCE [LARGE SCALE GENOMIC DNA]</scope>
    <source>
        <strain evidence="1 2">P7388</strain>
    </source>
</reference>
<dbReference type="EMBL" id="JAGFBV010000043">
    <property type="protein sequence ID" value="MBP4139989.1"/>
    <property type="molecule type" value="Genomic_DNA"/>
</dbReference>
<dbReference type="Proteomes" id="UP000675047">
    <property type="component" value="Unassembled WGS sequence"/>
</dbReference>
<protein>
    <submittedName>
        <fullName evidence="1">Uncharacterized protein</fullName>
    </submittedName>
</protein>
<comment type="caution">
    <text evidence="1">The sequence shown here is derived from an EMBL/GenBank/DDBJ whole genome shotgun (WGS) entry which is preliminary data.</text>
</comment>
<sequence>MKPTININIDRITDSIEVTGKKGKISKKFTEKVFCKLNKIINSHSFVFPATESIDPRNSNESLQAKTNFFEAAHQLEEYLIRNENLKDVEIPLTALFVMKESFLETTRTNEHHQSGCNLTYKAWKSSRSGRQSSDDGYNF</sequence>